<accession>A0A819MHE9</accession>
<dbReference type="Proteomes" id="UP000663868">
    <property type="component" value="Unassembled WGS sequence"/>
</dbReference>
<organism evidence="3 4">
    <name type="scientific">Adineta steineri</name>
    <dbReference type="NCBI Taxonomy" id="433720"/>
    <lineage>
        <taxon>Eukaryota</taxon>
        <taxon>Metazoa</taxon>
        <taxon>Spiralia</taxon>
        <taxon>Gnathifera</taxon>
        <taxon>Rotifera</taxon>
        <taxon>Eurotatoria</taxon>
        <taxon>Bdelloidea</taxon>
        <taxon>Adinetida</taxon>
        <taxon>Adinetidae</taxon>
        <taxon>Adineta</taxon>
    </lineage>
</organism>
<dbReference type="InterPro" id="IPR013094">
    <property type="entry name" value="AB_hydrolase_3"/>
</dbReference>
<evidence type="ECO:0000256" key="1">
    <source>
        <dbReference type="PROSITE-ProRule" id="PRU10038"/>
    </source>
</evidence>
<gene>
    <name evidence="3" type="ORF">KXQ929_LOCUS27335</name>
</gene>
<dbReference type="SUPFAM" id="SSF53474">
    <property type="entry name" value="alpha/beta-Hydrolases"/>
    <property type="match status" value="1"/>
</dbReference>
<proteinExistence type="predicted"/>
<dbReference type="Pfam" id="PF07859">
    <property type="entry name" value="Abhydrolase_3"/>
    <property type="match status" value="1"/>
</dbReference>
<evidence type="ECO:0000313" key="3">
    <source>
        <dbReference type="EMBL" id="CAF3980889.1"/>
    </source>
</evidence>
<name>A0A819MHE9_9BILA</name>
<dbReference type="InterPro" id="IPR033140">
    <property type="entry name" value="Lipase_GDXG_put_SER_AS"/>
</dbReference>
<comment type="caution">
    <text evidence="3">The sequence shown here is derived from an EMBL/GenBank/DDBJ whole genome shotgun (WGS) entry which is preliminary data.</text>
</comment>
<dbReference type="GO" id="GO:0016787">
    <property type="term" value="F:hydrolase activity"/>
    <property type="evidence" value="ECO:0007669"/>
    <property type="project" value="InterPro"/>
</dbReference>
<sequence length="219" mass="24339">MRDRDPRINNEALAFLELSASGRISPRSFTFEKIRKGAEERHLKVNQELIGTFTGVEEEKIVKIDNAGAEKATKIGVAGDSSGAIIAASLCHTLTNIDFQVGTICKRMHEAAFRDADDLMDPRVSVLLNKSFDGLPPCLLIVCELDPVRDDSYGMVKKYRNNATTIFYLAYQEALDKAGVKTKLTLLHGIIHPFFSFPGIFRNASEQMINAVQEFMALL</sequence>
<evidence type="ECO:0000313" key="4">
    <source>
        <dbReference type="Proteomes" id="UP000663868"/>
    </source>
</evidence>
<feature type="active site" evidence="1">
    <location>
        <position position="81"/>
    </location>
</feature>
<dbReference type="Gene3D" id="3.40.50.1820">
    <property type="entry name" value="alpha/beta hydrolase"/>
    <property type="match status" value="1"/>
</dbReference>
<protein>
    <recommendedName>
        <fullName evidence="2">Alpha/beta hydrolase fold-3 domain-containing protein</fullName>
    </recommendedName>
</protein>
<feature type="domain" description="Alpha/beta hydrolase fold-3" evidence="2">
    <location>
        <begin position="107"/>
        <end position="170"/>
    </location>
</feature>
<dbReference type="AlphaFoldDB" id="A0A819MHE9"/>
<evidence type="ECO:0000259" key="2">
    <source>
        <dbReference type="Pfam" id="PF07859"/>
    </source>
</evidence>
<reference evidence="3" key="1">
    <citation type="submission" date="2021-02" db="EMBL/GenBank/DDBJ databases">
        <authorList>
            <person name="Nowell W R."/>
        </authorList>
    </citation>
    <scope>NUCLEOTIDE SEQUENCE</scope>
</reference>
<dbReference type="EMBL" id="CAJOBB010002575">
    <property type="protein sequence ID" value="CAF3980889.1"/>
    <property type="molecule type" value="Genomic_DNA"/>
</dbReference>
<dbReference type="InterPro" id="IPR029058">
    <property type="entry name" value="AB_hydrolase_fold"/>
</dbReference>
<dbReference type="PROSITE" id="PS01174">
    <property type="entry name" value="LIPASE_GDXG_SER"/>
    <property type="match status" value="1"/>
</dbReference>